<feature type="compositionally biased region" description="Basic and acidic residues" evidence="10">
    <location>
        <begin position="356"/>
        <end position="365"/>
    </location>
</feature>
<keyword evidence="3" id="KW-0808">Transferase</keyword>
<name>A0A6G1G7H7_9PEZI</name>
<evidence type="ECO:0000256" key="8">
    <source>
        <dbReference type="ARBA" id="ARBA00023242"/>
    </source>
</evidence>
<dbReference type="GO" id="GO:0006355">
    <property type="term" value="P:regulation of DNA-templated transcription"/>
    <property type="evidence" value="ECO:0007669"/>
    <property type="project" value="InterPro"/>
</dbReference>
<keyword evidence="4" id="KW-0227">DNA damage</keyword>
<dbReference type="RefSeq" id="XP_033535634.1">
    <property type="nucleotide sequence ID" value="XM_033677467.1"/>
</dbReference>
<feature type="compositionally biased region" description="Polar residues" evidence="10">
    <location>
        <begin position="476"/>
        <end position="485"/>
    </location>
</feature>
<protein>
    <recommendedName>
        <fullName evidence="2">histone acetyltransferase</fullName>
        <ecNumber evidence="2">2.3.1.48</ecNumber>
    </recommendedName>
</protein>
<dbReference type="PROSITE" id="PS51728">
    <property type="entry name" value="RTT109_HAT"/>
    <property type="match status" value="1"/>
</dbReference>
<evidence type="ECO:0000256" key="1">
    <source>
        <dbReference type="ARBA" id="ARBA00004123"/>
    </source>
</evidence>
<evidence type="ECO:0000256" key="9">
    <source>
        <dbReference type="ARBA" id="ARBA00048940"/>
    </source>
</evidence>
<dbReference type="PANTHER" id="PTHR31571">
    <property type="entry name" value="ALTERED INHERITANCE OF MITOCHONDRIA PROTEIN 6"/>
    <property type="match status" value="1"/>
</dbReference>
<dbReference type="EMBL" id="ML975154">
    <property type="protein sequence ID" value="KAF1814003.1"/>
    <property type="molecule type" value="Genomic_DNA"/>
</dbReference>
<keyword evidence="6" id="KW-0805">Transcription regulation</keyword>
<evidence type="ECO:0000256" key="2">
    <source>
        <dbReference type="ARBA" id="ARBA00013184"/>
    </source>
</evidence>
<dbReference type="EC" id="2.3.1.48" evidence="2"/>
<keyword evidence="8" id="KW-0539">Nucleus</keyword>
<dbReference type="Proteomes" id="UP000504638">
    <property type="component" value="Unplaced"/>
</dbReference>
<gene>
    <name evidence="11 13" type="ORF">P152DRAFT_433667</name>
</gene>
<dbReference type="InterPro" id="IPR051236">
    <property type="entry name" value="HAT_RTT109-like"/>
</dbReference>
<accession>A0A6G1G7H7</accession>
<evidence type="ECO:0000256" key="3">
    <source>
        <dbReference type="ARBA" id="ARBA00022679"/>
    </source>
</evidence>
<dbReference type="InterPro" id="IPR016849">
    <property type="entry name" value="Rtt109"/>
</dbReference>
<dbReference type="GO" id="GO:0006974">
    <property type="term" value="P:DNA damage response"/>
    <property type="evidence" value="ECO:0007669"/>
    <property type="project" value="UniProtKB-KW"/>
</dbReference>
<dbReference type="PANTHER" id="PTHR31571:SF2">
    <property type="entry name" value="HISTONE ACETYLTRANSFERASE RTT109"/>
    <property type="match status" value="1"/>
</dbReference>
<reference evidence="11 13" key="1">
    <citation type="submission" date="2020-01" db="EMBL/GenBank/DDBJ databases">
        <authorList>
            <consortium name="DOE Joint Genome Institute"/>
            <person name="Haridas S."/>
            <person name="Albert R."/>
            <person name="Binder M."/>
            <person name="Bloem J."/>
            <person name="Labutti K."/>
            <person name="Salamov A."/>
            <person name="Andreopoulos B."/>
            <person name="Baker S.E."/>
            <person name="Barry K."/>
            <person name="Bills G."/>
            <person name="Bluhm B.H."/>
            <person name="Cannon C."/>
            <person name="Castanera R."/>
            <person name="Culley D.E."/>
            <person name="Daum C."/>
            <person name="Ezra D."/>
            <person name="Gonzalez J.B."/>
            <person name="Henrissat B."/>
            <person name="Kuo A."/>
            <person name="Liang C."/>
            <person name="Lipzen A."/>
            <person name="Lutzoni F."/>
            <person name="Magnuson J."/>
            <person name="Mondo S."/>
            <person name="Nolan M."/>
            <person name="Ohm R."/>
            <person name="Pangilinan J."/>
            <person name="Park H.-J."/>
            <person name="Ramirez L."/>
            <person name="Alfaro M."/>
            <person name="Sun H."/>
            <person name="Tritt A."/>
            <person name="Yoshinaga Y."/>
            <person name="Zwiers L.-H."/>
            <person name="Turgeon B.G."/>
            <person name="Goodwin S.B."/>
            <person name="Spatafora J.W."/>
            <person name="Crous P.W."/>
            <person name="Grigoriev I.V."/>
        </authorList>
    </citation>
    <scope>NUCLEOTIDE SEQUENCE</scope>
    <source>
        <strain evidence="11 13">CBS 781.70</strain>
    </source>
</reference>
<proteinExistence type="predicted"/>
<dbReference type="GO" id="GO:0005634">
    <property type="term" value="C:nucleus"/>
    <property type="evidence" value="ECO:0007669"/>
    <property type="project" value="UniProtKB-SubCell"/>
</dbReference>
<feature type="region of interest" description="Disordered" evidence="10">
    <location>
        <begin position="240"/>
        <end position="261"/>
    </location>
</feature>
<evidence type="ECO:0000256" key="5">
    <source>
        <dbReference type="ARBA" id="ARBA00022990"/>
    </source>
</evidence>
<dbReference type="OrthoDB" id="3361892at2759"/>
<evidence type="ECO:0000256" key="6">
    <source>
        <dbReference type="ARBA" id="ARBA00023015"/>
    </source>
</evidence>
<dbReference type="InterPro" id="IPR013178">
    <property type="entry name" value="Histone_AcTrfase_Rtt109/CBP"/>
</dbReference>
<reference evidence="13" key="3">
    <citation type="submission" date="2025-04" db="UniProtKB">
        <authorList>
            <consortium name="RefSeq"/>
        </authorList>
    </citation>
    <scope>IDENTIFICATION</scope>
    <source>
        <strain evidence="13">CBS 781.70</strain>
    </source>
</reference>
<feature type="region of interest" description="Disordered" evidence="10">
    <location>
        <begin position="467"/>
        <end position="497"/>
    </location>
</feature>
<sequence>MSAASLSLQERLARELPGGHRFGLYHISTPPTKCAPIFNPGPGTLPQRTYQESHFLSVTIPTNSSDDGTELCIFALEVIVYTTKQLTTVFVSKADSTGYVADLKLARNHPSVLRTIATTFVSYIIERRQRKDKKLVLSLFARAQSQYLFPGSVENPGKHVADDRQLIKWWCRVLDPILGKYSREGVDVNGTNGDGQESEHTTAQAYLIVPGEDGIAQFLPPDVRLDPELRKRWTAGHPLRDIAPSPTVPPRCMIPSFPDDPKSRFVDELDDELRDTPGMQPGQSPTKRGSGMWRSIKSLEQFWETMAFRQECSSGRMVGFLWMVFTPGDLNDDHELLDSQEAGGRALSPTPIGTREGQDLVQRRSKESRRGKKLTGPIIPRVPRIKSNSLSLSNMSQPEESPYYYWPSDSRGQIVLDDKDYKRAVEILLRLDFANHSLAVSSTCRWLEEVAVLGGMTSWGQKLTGQRKAPEVAPAGNSSGTTNLLSAGLVRKKPKVR</sequence>
<organism evidence="11">
    <name type="scientific">Eremomyces bilateralis CBS 781.70</name>
    <dbReference type="NCBI Taxonomy" id="1392243"/>
    <lineage>
        <taxon>Eukaryota</taxon>
        <taxon>Fungi</taxon>
        <taxon>Dikarya</taxon>
        <taxon>Ascomycota</taxon>
        <taxon>Pezizomycotina</taxon>
        <taxon>Dothideomycetes</taxon>
        <taxon>Dothideomycetes incertae sedis</taxon>
        <taxon>Eremomycetales</taxon>
        <taxon>Eremomycetaceae</taxon>
        <taxon>Eremomyces</taxon>
    </lineage>
</organism>
<feature type="region of interest" description="Disordered" evidence="10">
    <location>
        <begin position="343"/>
        <end position="375"/>
    </location>
</feature>
<evidence type="ECO:0000313" key="11">
    <source>
        <dbReference type="EMBL" id="KAF1814003.1"/>
    </source>
</evidence>
<keyword evidence="7" id="KW-0804">Transcription</keyword>
<comment type="subcellular location">
    <subcellularLocation>
        <location evidence="1">Nucleus</location>
    </subcellularLocation>
</comment>
<evidence type="ECO:0000256" key="7">
    <source>
        <dbReference type="ARBA" id="ARBA00023163"/>
    </source>
</evidence>
<dbReference type="GeneID" id="54418037"/>
<evidence type="ECO:0000313" key="12">
    <source>
        <dbReference type="Proteomes" id="UP000504638"/>
    </source>
</evidence>
<keyword evidence="5" id="KW-0007">Acetylation</keyword>
<evidence type="ECO:0000256" key="4">
    <source>
        <dbReference type="ARBA" id="ARBA00022763"/>
    </source>
</evidence>
<dbReference type="Pfam" id="PF08214">
    <property type="entry name" value="HAT_KAT11"/>
    <property type="match status" value="1"/>
</dbReference>
<dbReference type="AlphaFoldDB" id="A0A6G1G7H7"/>
<dbReference type="SMART" id="SM01250">
    <property type="entry name" value="KAT11"/>
    <property type="match status" value="1"/>
</dbReference>
<evidence type="ECO:0000256" key="10">
    <source>
        <dbReference type="SAM" id="MobiDB-lite"/>
    </source>
</evidence>
<keyword evidence="12" id="KW-1185">Reference proteome</keyword>
<comment type="catalytic activity">
    <reaction evidence="9">
        <text>L-lysyl-[histone] + acetyl-CoA = N(6)-acetyl-L-lysyl-[histone] + CoA + H(+)</text>
        <dbReference type="Rhea" id="RHEA:21992"/>
        <dbReference type="Rhea" id="RHEA-COMP:9845"/>
        <dbReference type="Rhea" id="RHEA-COMP:11338"/>
        <dbReference type="ChEBI" id="CHEBI:15378"/>
        <dbReference type="ChEBI" id="CHEBI:29969"/>
        <dbReference type="ChEBI" id="CHEBI:57287"/>
        <dbReference type="ChEBI" id="CHEBI:57288"/>
        <dbReference type="ChEBI" id="CHEBI:61930"/>
        <dbReference type="EC" id="2.3.1.48"/>
    </reaction>
    <physiologicalReaction direction="left-to-right" evidence="9">
        <dbReference type="Rhea" id="RHEA:21993"/>
    </physiologicalReaction>
</comment>
<reference evidence="13" key="2">
    <citation type="submission" date="2020-04" db="EMBL/GenBank/DDBJ databases">
        <authorList>
            <consortium name="NCBI Genome Project"/>
        </authorList>
    </citation>
    <scope>NUCLEOTIDE SEQUENCE</scope>
    <source>
        <strain evidence="13">CBS 781.70</strain>
    </source>
</reference>
<dbReference type="GO" id="GO:0032931">
    <property type="term" value="F:histone H3K56 acetyltransferase activity"/>
    <property type="evidence" value="ECO:0007669"/>
    <property type="project" value="TreeGrafter"/>
</dbReference>
<evidence type="ECO:0000313" key="13">
    <source>
        <dbReference type="RefSeq" id="XP_033535634.1"/>
    </source>
</evidence>